<accession>A0AA90SJQ1</accession>
<dbReference type="GO" id="GO:0004658">
    <property type="term" value="F:propionyl-CoA carboxylase activity"/>
    <property type="evidence" value="ECO:0007669"/>
    <property type="project" value="InterPro"/>
</dbReference>
<dbReference type="RefSeq" id="WP_220656278.1">
    <property type="nucleotide sequence ID" value="NZ_BAAAII010000002.1"/>
</dbReference>
<gene>
    <name evidence="1" type="ORF">Q7X28_00525</name>
</gene>
<name>A0AA90SJQ1_9ACTN</name>
<dbReference type="AlphaFoldDB" id="A0AA90SJQ1"/>
<protein>
    <submittedName>
        <fullName evidence="1">Acyl-CoA carboxylase subunit epsilon</fullName>
    </submittedName>
</protein>
<dbReference type="Proteomes" id="UP001178281">
    <property type="component" value="Unassembled WGS sequence"/>
</dbReference>
<reference evidence="1" key="1">
    <citation type="submission" date="2023-08" db="EMBL/GenBank/DDBJ databases">
        <title>The draft genome of Tsukamurella strandjordii strain 050030.</title>
        <authorList>
            <person name="Zhao F."/>
            <person name="Feng Y."/>
            <person name="Zong Z."/>
        </authorList>
    </citation>
    <scope>NUCLEOTIDE SEQUENCE</scope>
    <source>
        <strain evidence="1">050030</strain>
    </source>
</reference>
<keyword evidence="2" id="KW-1185">Reference proteome</keyword>
<organism evidence="1 2">
    <name type="scientific">Tsukamurella strandjordii</name>
    <dbReference type="NCBI Taxonomy" id="147577"/>
    <lineage>
        <taxon>Bacteria</taxon>
        <taxon>Bacillati</taxon>
        <taxon>Actinomycetota</taxon>
        <taxon>Actinomycetes</taxon>
        <taxon>Mycobacteriales</taxon>
        <taxon>Tsukamurellaceae</taxon>
        <taxon>Tsukamurella</taxon>
    </lineage>
</organism>
<proteinExistence type="predicted"/>
<sequence>MSAAEKPVEATKVPEAEAEKLRAAIRFEKGNPSAADVAAIVTVLAAASSSAPQAGAPLNSLWGNNKERMRPQYFNGPNAFTSQTPVFWTKGS</sequence>
<evidence type="ECO:0000313" key="2">
    <source>
        <dbReference type="Proteomes" id="UP001178281"/>
    </source>
</evidence>
<dbReference type="GO" id="GO:0003989">
    <property type="term" value="F:acetyl-CoA carboxylase activity"/>
    <property type="evidence" value="ECO:0007669"/>
    <property type="project" value="InterPro"/>
</dbReference>
<dbReference type="InterPro" id="IPR032716">
    <property type="entry name" value="ACC_epsilon"/>
</dbReference>
<comment type="caution">
    <text evidence="1">The sequence shown here is derived from an EMBL/GenBank/DDBJ whole genome shotgun (WGS) entry which is preliminary data.</text>
</comment>
<dbReference type="Pfam" id="PF13822">
    <property type="entry name" value="ACC_epsilon"/>
    <property type="match status" value="1"/>
</dbReference>
<dbReference type="EMBL" id="JAUTIX010000001">
    <property type="protein sequence ID" value="MDP0396397.1"/>
    <property type="molecule type" value="Genomic_DNA"/>
</dbReference>
<evidence type="ECO:0000313" key="1">
    <source>
        <dbReference type="EMBL" id="MDP0396397.1"/>
    </source>
</evidence>